<dbReference type="AlphaFoldDB" id="A0A3P3TA58"/>
<organism evidence="2 3">
    <name type="scientific">Paenibacillus oralis</name>
    <dbReference type="NCBI Taxonomy" id="2490856"/>
    <lineage>
        <taxon>Bacteria</taxon>
        <taxon>Bacillati</taxon>
        <taxon>Bacillota</taxon>
        <taxon>Bacilli</taxon>
        <taxon>Bacillales</taxon>
        <taxon>Paenibacillaceae</taxon>
        <taxon>Paenibacillus</taxon>
    </lineage>
</organism>
<sequence length="162" mass="17666">MKVSTPVILGLLVVSLLSGCSVSGTLTEAQGLASNSNNYGAANETSTMNTSNTNSDAESFIPIGKKVKIWYLQHSTNDNYQVGLRDTDKKLVWMYVTPANVYLEDDIDTSYIERIGDIKDGFGLKHAQFNFHLKVDMPIKGGTEHDGDNSIQTDMIIGGGSW</sequence>
<evidence type="ECO:0000256" key="1">
    <source>
        <dbReference type="SAM" id="SignalP"/>
    </source>
</evidence>
<dbReference type="PROSITE" id="PS51257">
    <property type="entry name" value="PROKAR_LIPOPROTEIN"/>
    <property type="match status" value="1"/>
</dbReference>
<gene>
    <name evidence="2" type="ORF">EHV15_35290</name>
</gene>
<dbReference type="Proteomes" id="UP000267017">
    <property type="component" value="Unassembled WGS sequence"/>
</dbReference>
<reference evidence="2 3" key="1">
    <citation type="submission" date="2018-11" db="EMBL/GenBank/DDBJ databases">
        <title>Genome sequencing of Paenibacillus sp. KCOM 3021 (= ChDC PVNT-B20).</title>
        <authorList>
            <person name="Kook J.-K."/>
            <person name="Park S.-N."/>
            <person name="Lim Y.K."/>
        </authorList>
    </citation>
    <scope>NUCLEOTIDE SEQUENCE [LARGE SCALE GENOMIC DNA]</scope>
    <source>
        <strain evidence="2 3">KCOM 3021</strain>
    </source>
</reference>
<feature type="signal peptide" evidence="1">
    <location>
        <begin position="1"/>
        <end position="23"/>
    </location>
</feature>
<evidence type="ECO:0008006" key="4">
    <source>
        <dbReference type="Google" id="ProtNLM"/>
    </source>
</evidence>
<evidence type="ECO:0000313" key="3">
    <source>
        <dbReference type="Proteomes" id="UP000267017"/>
    </source>
</evidence>
<proteinExistence type="predicted"/>
<protein>
    <recommendedName>
        <fullName evidence="4">Lipoprotein</fullName>
    </recommendedName>
</protein>
<comment type="caution">
    <text evidence="2">The sequence shown here is derived from an EMBL/GenBank/DDBJ whole genome shotgun (WGS) entry which is preliminary data.</text>
</comment>
<accession>A0A3P3TA58</accession>
<feature type="chain" id="PRO_5038906862" description="Lipoprotein" evidence="1">
    <location>
        <begin position="24"/>
        <end position="162"/>
    </location>
</feature>
<keyword evidence="3" id="KW-1185">Reference proteome</keyword>
<dbReference type="EMBL" id="RRCN01000002">
    <property type="protein sequence ID" value="RRJ54840.1"/>
    <property type="molecule type" value="Genomic_DNA"/>
</dbReference>
<name>A0A3P3TA58_9BACL</name>
<dbReference type="OrthoDB" id="9991632at2"/>
<keyword evidence="1" id="KW-0732">Signal</keyword>
<evidence type="ECO:0000313" key="2">
    <source>
        <dbReference type="EMBL" id="RRJ54840.1"/>
    </source>
</evidence>
<dbReference type="RefSeq" id="WP_128635924.1">
    <property type="nucleotide sequence ID" value="NZ_RRCN01000002.1"/>
</dbReference>